<reference evidence="1" key="1">
    <citation type="submission" date="2019-08" db="EMBL/GenBank/DDBJ databases">
        <authorList>
            <person name="Kucharzyk K."/>
            <person name="Murdoch R.W."/>
            <person name="Higgins S."/>
            <person name="Loffler F."/>
        </authorList>
    </citation>
    <scope>NUCLEOTIDE SEQUENCE</scope>
</reference>
<organism evidence="1">
    <name type="scientific">bioreactor metagenome</name>
    <dbReference type="NCBI Taxonomy" id="1076179"/>
    <lineage>
        <taxon>unclassified sequences</taxon>
        <taxon>metagenomes</taxon>
        <taxon>ecological metagenomes</taxon>
    </lineage>
</organism>
<sequence length="54" mass="6188">MGNWLVYQNGKVIRTIPGNQIPGQEEKEDDKPTWGEVYDFMRRAIKANPGIVVK</sequence>
<protein>
    <submittedName>
        <fullName evidence="1">Uncharacterized protein</fullName>
    </submittedName>
</protein>
<comment type="caution">
    <text evidence="1">The sequence shown here is derived from an EMBL/GenBank/DDBJ whole genome shotgun (WGS) entry which is preliminary data.</text>
</comment>
<dbReference type="AlphaFoldDB" id="A0A645DDX9"/>
<name>A0A645DDX9_9ZZZZ</name>
<dbReference type="EMBL" id="VSSQ01035110">
    <property type="protein sequence ID" value="MPM87248.1"/>
    <property type="molecule type" value="Genomic_DNA"/>
</dbReference>
<evidence type="ECO:0000313" key="1">
    <source>
        <dbReference type="EMBL" id="MPM87248.1"/>
    </source>
</evidence>
<accession>A0A645DDX9</accession>
<gene>
    <name evidence="1" type="ORF">SDC9_134343</name>
</gene>
<proteinExistence type="predicted"/>